<evidence type="ECO:0000256" key="1">
    <source>
        <dbReference type="SAM" id="MobiDB-lite"/>
    </source>
</evidence>
<name>A0ABR3FFQ7_9AGAR</name>
<comment type="caution">
    <text evidence="2">The sequence shown here is derived from an EMBL/GenBank/DDBJ whole genome shotgun (WGS) entry which is preliminary data.</text>
</comment>
<dbReference type="EMBL" id="JBAHYK010000422">
    <property type="protein sequence ID" value="KAL0574170.1"/>
    <property type="molecule type" value="Genomic_DNA"/>
</dbReference>
<proteinExistence type="predicted"/>
<sequence>MVTTGLEIYRYRNVKVAYFAGSSAYPSWLGLKIVRSIPRPCDGEGWEERFQEWLETERQRVEDLIQRLPPDAFDGDGPLELEVDCDDPQYECRTINYFVRCDYLSDSVINQIYEVDLDNVCFTYQNYPVYNLDNIPSDDIFLAELKAGNETWGYYPEHGYVHKIVPYPSEEDPAILQEYDQSCKGTLTACEVLGVSENQSNVQELRTRWAEFLVGSHHRENCREYTEVKLENNAAQYARDAILPSTYKKLLCLINELFRPYAYPEYPVKVHYDFRKHKLRQLGDSDVYVVRTDTVATIHNHLNNPLALRTGTYNLFKTVMDNWTTGERFVYGLLFTGLRCVLVRIDRKESMFVHSDVIPFFFPEYEPGTSTPGITAVARLAGRVDVEYFDKLEFYSDRVDSDLNLFFPCYAMKSSLFDKLPTEILQEIASHITRIDSLAIFAAICPRNRFASRRASLSIFVSRFQLNLMPQRTHIIDAESYFLLKKRAFASVTFMVCYDGRRLGEWRDHTTRCPDNLLCIFAHFKHYDSDRRGIIFREHLNLDLFYRSSVGQVAYGLYEEIWKSEESQDDTADSTDGARLGTEQD</sequence>
<feature type="region of interest" description="Disordered" evidence="1">
    <location>
        <begin position="565"/>
        <end position="585"/>
    </location>
</feature>
<organism evidence="2 3">
    <name type="scientific">Marasmius crinis-equi</name>
    <dbReference type="NCBI Taxonomy" id="585013"/>
    <lineage>
        <taxon>Eukaryota</taxon>
        <taxon>Fungi</taxon>
        <taxon>Dikarya</taxon>
        <taxon>Basidiomycota</taxon>
        <taxon>Agaricomycotina</taxon>
        <taxon>Agaricomycetes</taxon>
        <taxon>Agaricomycetidae</taxon>
        <taxon>Agaricales</taxon>
        <taxon>Marasmiineae</taxon>
        <taxon>Marasmiaceae</taxon>
        <taxon>Marasmius</taxon>
    </lineage>
</organism>
<gene>
    <name evidence="2" type="ORF">V5O48_007779</name>
</gene>
<reference evidence="2 3" key="1">
    <citation type="submission" date="2024-02" db="EMBL/GenBank/DDBJ databases">
        <title>A draft genome for the cacao thread blight pathogen Marasmius crinis-equi.</title>
        <authorList>
            <person name="Cohen S.P."/>
            <person name="Baruah I.K."/>
            <person name="Amoako-Attah I."/>
            <person name="Bukari Y."/>
            <person name="Meinhardt L.W."/>
            <person name="Bailey B.A."/>
        </authorList>
    </citation>
    <scope>NUCLEOTIDE SEQUENCE [LARGE SCALE GENOMIC DNA]</scope>
    <source>
        <strain evidence="2 3">GH-76</strain>
    </source>
</reference>
<accession>A0ABR3FFQ7</accession>
<evidence type="ECO:0000313" key="2">
    <source>
        <dbReference type="EMBL" id="KAL0574170.1"/>
    </source>
</evidence>
<protein>
    <recommendedName>
        <fullName evidence="4">F-box domain-containing protein</fullName>
    </recommendedName>
</protein>
<keyword evidence="3" id="KW-1185">Reference proteome</keyword>
<evidence type="ECO:0000313" key="3">
    <source>
        <dbReference type="Proteomes" id="UP001465976"/>
    </source>
</evidence>
<dbReference type="Proteomes" id="UP001465976">
    <property type="component" value="Unassembled WGS sequence"/>
</dbReference>
<evidence type="ECO:0008006" key="4">
    <source>
        <dbReference type="Google" id="ProtNLM"/>
    </source>
</evidence>